<dbReference type="InterPro" id="IPR052129">
    <property type="entry name" value="Spermadhesin-Link_domain"/>
</dbReference>
<proteinExistence type="predicted"/>
<comment type="caution">
    <text evidence="5">The sequence shown here is derived from an EMBL/GenBank/DDBJ whole genome shotgun (WGS) entry which is preliminary data.</text>
</comment>
<accession>A0A8J2RTB3</accession>
<dbReference type="InterPro" id="IPR002172">
    <property type="entry name" value="LDrepeatLR_classA_rpt"/>
</dbReference>
<organism evidence="5 6">
    <name type="scientific">Daphnia galeata</name>
    <dbReference type="NCBI Taxonomy" id="27404"/>
    <lineage>
        <taxon>Eukaryota</taxon>
        <taxon>Metazoa</taxon>
        <taxon>Ecdysozoa</taxon>
        <taxon>Arthropoda</taxon>
        <taxon>Crustacea</taxon>
        <taxon>Branchiopoda</taxon>
        <taxon>Diplostraca</taxon>
        <taxon>Cladocera</taxon>
        <taxon>Anomopoda</taxon>
        <taxon>Daphniidae</taxon>
        <taxon>Daphnia</taxon>
    </lineage>
</organism>
<dbReference type="SMART" id="SM00042">
    <property type="entry name" value="CUB"/>
    <property type="match status" value="1"/>
</dbReference>
<keyword evidence="3" id="KW-0732">Signal</keyword>
<evidence type="ECO:0000313" key="6">
    <source>
        <dbReference type="Proteomes" id="UP000789390"/>
    </source>
</evidence>
<feature type="signal peptide" evidence="3">
    <location>
        <begin position="1"/>
        <end position="23"/>
    </location>
</feature>
<dbReference type="CDD" id="cd00041">
    <property type="entry name" value="CUB"/>
    <property type="match status" value="1"/>
</dbReference>
<name>A0A8J2RTB3_9CRUS</name>
<evidence type="ECO:0000256" key="2">
    <source>
        <dbReference type="PROSITE-ProRule" id="PRU00124"/>
    </source>
</evidence>
<sequence length="788" mass="88178">MGFYFEILIGIIILVISSNFVWANVECDPTAECRQLRERVETLETVVRGLISIVANQHKTDEELREILALSSSLDSSENKTVPIVEAEQRPNKNAVNHLKGAVRCSLANLFDINRLLDEDGINPSGKIEASLGDNNVLQIKWTPLSMDCVKFSSGVWIRVFESGQSQSSVADQYLSIPQKCLKRRANASFSIVLSSSAPKLSGNHCHFDLRDSLIQCRVYTIEVVPNYQSLKGKSLFTEIVIPPANYNSTESKESLISVASNTSSLSLHWKDNSGCAPRLTALKFKIFPDSEENADNVTMSFRIPRYCLGQPTKDTEIFSVSLPKNESCPFKWVPLDPCRKYQVEIQSEYSNTWTRGPSLWETFTSIEREINPTRYENQPYCSRDGFYCDGDCKPYSYICDGGTDCNESEIDERYCDSQCEKGFRCGRQCIPANLVCDGKYDCIDGTDENLSFYESCHQLTNYSGHFNSLNMINAANNSVNGGTPLLHKTKTLLISMENNHTIWLSFKNYVNVGNHLLKVYDGPYLTSPLLLSHNGFTRPTSIRSSSNNLYIEFPVTAGCRHFSVDVDYKSVSLDESDGTYFFESTEGCGGYVYDDGIVSSPNNFPSDSGAIECFWFLETAQNNKLLVLKRIPSSENASTSDADHEIPIVMTVYDGWNSTGQVLYDGKVSSIQNSGQIGYSVNQKMMIKFTIVQFISNPTLECRHRTIESGNYPSTYPNSHDYRWHIVAEPGTKVYDGSSVKSRLLLEKSGSMAAPFTITSSSNQLLVRFTSDDDITFPGFLALYSVV</sequence>
<dbReference type="InterPro" id="IPR036055">
    <property type="entry name" value="LDL_receptor-like_sf"/>
</dbReference>
<reference evidence="5" key="1">
    <citation type="submission" date="2021-11" db="EMBL/GenBank/DDBJ databases">
        <authorList>
            <person name="Schell T."/>
        </authorList>
    </citation>
    <scope>NUCLEOTIDE SEQUENCE</scope>
    <source>
        <strain evidence="5">M5</strain>
    </source>
</reference>
<dbReference type="PANTHER" id="PTHR46908:SF4">
    <property type="entry name" value="TUMOR NECROSIS FACTOR-INDUCIBLE GENE 6 PROTEIN"/>
    <property type="match status" value="1"/>
</dbReference>
<dbReference type="OrthoDB" id="6351222at2759"/>
<dbReference type="Gene3D" id="2.60.120.290">
    <property type="entry name" value="Spermadhesin, CUB domain"/>
    <property type="match status" value="2"/>
</dbReference>
<dbReference type="Gene3D" id="4.10.400.10">
    <property type="entry name" value="Low-density Lipoprotein Receptor"/>
    <property type="match status" value="1"/>
</dbReference>
<feature type="chain" id="PRO_5035298426" description="CUB domain-containing protein" evidence="3">
    <location>
        <begin position="24"/>
        <end position="788"/>
    </location>
</feature>
<keyword evidence="1" id="KW-1015">Disulfide bond</keyword>
<dbReference type="PANTHER" id="PTHR46908">
    <property type="entry name" value="CUBILIN-LIKE PROTEIN"/>
    <property type="match status" value="1"/>
</dbReference>
<dbReference type="AlphaFoldDB" id="A0A8J2RTB3"/>
<dbReference type="EMBL" id="CAKKLH010000145">
    <property type="protein sequence ID" value="CAH0104499.1"/>
    <property type="molecule type" value="Genomic_DNA"/>
</dbReference>
<dbReference type="PROSITE" id="PS50068">
    <property type="entry name" value="LDLRA_2"/>
    <property type="match status" value="2"/>
</dbReference>
<dbReference type="SUPFAM" id="SSF49854">
    <property type="entry name" value="Spermadhesin, CUB domain"/>
    <property type="match status" value="2"/>
</dbReference>
<dbReference type="PRINTS" id="PR00261">
    <property type="entry name" value="LDLRECEPTOR"/>
</dbReference>
<dbReference type="Pfam" id="PF00057">
    <property type="entry name" value="Ldl_recept_a"/>
    <property type="match status" value="1"/>
</dbReference>
<comment type="caution">
    <text evidence="2">Lacks conserved residue(s) required for the propagation of feature annotation.</text>
</comment>
<gene>
    <name evidence="5" type="ORF">DGAL_LOCUS7406</name>
</gene>
<dbReference type="InterPro" id="IPR000859">
    <property type="entry name" value="CUB_dom"/>
</dbReference>
<protein>
    <recommendedName>
        <fullName evidence="4">CUB domain-containing protein</fullName>
    </recommendedName>
</protein>
<keyword evidence="6" id="KW-1185">Reference proteome</keyword>
<evidence type="ECO:0000256" key="3">
    <source>
        <dbReference type="SAM" id="SignalP"/>
    </source>
</evidence>
<evidence type="ECO:0000256" key="1">
    <source>
        <dbReference type="ARBA" id="ARBA00023157"/>
    </source>
</evidence>
<dbReference type="InterPro" id="IPR035914">
    <property type="entry name" value="Sperma_CUB_dom_sf"/>
</dbReference>
<evidence type="ECO:0000259" key="4">
    <source>
        <dbReference type="SMART" id="SM00042"/>
    </source>
</evidence>
<dbReference type="CDD" id="cd00112">
    <property type="entry name" value="LDLa"/>
    <property type="match status" value="2"/>
</dbReference>
<evidence type="ECO:0000313" key="5">
    <source>
        <dbReference type="EMBL" id="CAH0104499.1"/>
    </source>
</evidence>
<dbReference type="SUPFAM" id="SSF57424">
    <property type="entry name" value="LDL receptor-like module"/>
    <property type="match status" value="1"/>
</dbReference>
<dbReference type="SMART" id="SM00192">
    <property type="entry name" value="LDLa"/>
    <property type="match status" value="2"/>
</dbReference>
<dbReference type="Proteomes" id="UP000789390">
    <property type="component" value="Unassembled WGS sequence"/>
</dbReference>
<feature type="domain" description="CUB" evidence="4">
    <location>
        <begin position="697"/>
        <end position="788"/>
    </location>
</feature>